<gene>
    <name evidence="2" type="ORF">BN1086_03686</name>
</gene>
<organism evidence="2">
    <name type="scientific">Citrobacter koseri</name>
    <name type="common">Citrobacter diversus</name>
    <dbReference type="NCBI Taxonomy" id="545"/>
    <lineage>
        <taxon>Bacteria</taxon>
        <taxon>Pseudomonadati</taxon>
        <taxon>Pseudomonadota</taxon>
        <taxon>Gammaproteobacteria</taxon>
        <taxon>Enterobacterales</taxon>
        <taxon>Enterobacteriaceae</taxon>
        <taxon>Citrobacter</taxon>
    </lineage>
</organism>
<keyword evidence="1" id="KW-0472">Membrane</keyword>
<name>A0A078LFB5_CITKO</name>
<dbReference type="EMBL" id="LK931336">
    <property type="protein sequence ID" value="CDZ85475.1"/>
    <property type="molecule type" value="Genomic_DNA"/>
</dbReference>
<dbReference type="PATRIC" id="fig|545.12.peg.3691"/>
<feature type="transmembrane region" description="Helical" evidence="1">
    <location>
        <begin position="7"/>
        <end position="28"/>
    </location>
</feature>
<proteinExistence type="predicted"/>
<evidence type="ECO:0000256" key="1">
    <source>
        <dbReference type="SAM" id="Phobius"/>
    </source>
</evidence>
<evidence type="ECO:0000313" key="2">
    <source>
        <dbReference type="EMBL" id="CDZ85475.1"/>
    </source>
</evidence>
<keyword evidence="1" id="KW-0812">Transmembrane</keyword>
<accession>A0A078LFB5</accession>
<protein>
    <submittedName>
        <fullName evidence="2">Uncharacterized protein</fullName>
    </submittedName>
</protein>
<sequence length="146" mass="16823">MIKGKDVYLYFICLFIALTFAFVGAFVASDSKFYYVNKRNEEVKKFVTDINSSFASSGFEFFTDGITSGNIDDLYVKAIKYPNVFIMDNFINIARGIYCRNYSDIPSINVGVYVIAKQNDVFAWDDSGSKWQTWYKFRSGECKVLR</sequence>
<dbReference type="AlphaFoldDB" id="A0A078LFB5"/>
<keyword evidence="1" id="KW-1133">Transmembrane helix</keyword>
<reference evidence="2" key="1">
    <citation type="submission" date="2014-06" db="EMBL/GenBank/DDBJ databases">
        <authorList>
            <person name="Urmite Genomes Urmite Genomes"/>
        </authorList>
    </citation>
    <scope>NUCLEOTIDE SEQUENCE</scope>
</reference>